<organism evidence="5 6">
    <name type="scientific">candidate division WWE3 bacterium GW2011_GWB2_43_22</name>
    <dbReference type="NCBI Taxonomy" id="1619118"/>
    <lineage>
        <taxon>Bacteria</taxon>
        <taxon>Katanobacteria</taxon>
    </lineage>
</organism>
<dbReference type="InterPro" id="IPR036388">
    <property type="entry name" value="WH-like_DNA-bd_sf"/>
</dbReference>
<evidence type="ECO:0000256" key="2">
    <source>
        <dbReference type="ARBA" id="ARBA00023125"/>
    </source>
</evidence>
<keyword evidence="2" id="KW-0238">DNA-binding</keyword>
<comment type="caution">
    <text evidence="5">The sequence shown here is derived from an EMBL/GenBank/DDBJ whole genome shotgun (WGS) entry which is preliminary data.</text>
</comment>
<dbReference type="SUPFAM" id="SSF46785">
    <property type="entry name" value="Winged helix' DNA-binding domain"/>
    <property type="match status" value="1"/>
</dbReference>
<evidence type="ECO:0000259" key="4">
    <source>
        <dbReference type="PROSITE" id="PS50987"/>
    </source>
</evidence>
<dbReference type="NCBIfam" id="NF033788">
    <property type="entry name" value="HTH_metalloreg"/>
    <property type="match status" value="1"/>
</dbReference>
<dbReference type="InterPro" id="IPR051081">
    <property type="entry name" value="HTH_MetalResp_TranReg"/>
</dbReference>
<evidence type="ECO:0000313" key="5">
    <source>
        <dbReference type="EMBL" id="KKT11704.1"/>
    </source>
</evidence>
<dbReference type="Pfam" id="PF01022">
    <property type="entry name" value="HTH_5"/>
    <property type="match status" value="1"/>
</dbReference>
<keyword evidence="3" id="KW-0804">Transcription</keyword>
<evidence type="ECO:0000313" key="6">
    <source>
        <dbReference type="Proteomes" id="UP000033910"/>
    </source>
</evidence>
<keyword evidence="1" id="KW-0805">Transcription regulation</keyword>
<dbReference type="PANTHER" id="PTHR33154:SF18">
    <property type="entry name" value="ARSENICAL RESISTANCE OPERON REPRESSOR"/>
    <property type="match status" value="1"/>
</dbReference>
<dbReference type="Proteomes" id="UP000033910">
    <property type="component" value="Unassembled WGS sequence"/>
</dbReference>
<accession>A0A0G1HLI8</accession>
<dbReference type="AlphaFoldDB" id="A0A0G1HLI8"/>
<dbReference type="InterPro" id="IPR001845">
    <property type="entry name" value="HTH_ArsR_DNA-bd_dom"/>
</dbReference>
<dbReference type="SMART" id="SM00418">
    <property type="entry name" value="HTH_ARSR"/>
    <property type="match status" value="1"/>
</dbReference>
<dbReference type="GO" id="GO:0003677">
    <property type="term" value="F:DNA binding"/>
    <property type="evidence" value="ECO:0007669"/>
    <property type="project" value="UniProtKB-KW"/>
</dbReference>
<sequence>MSNKILKVFKALSDQTRIKILRKLVSNDEVSCQELMKHFSLSQPTLSHHFSKLVDSGVVRTRRYGTSHYYSVNKSYLAGLGIDIEKITKL</sequence>
<dbReference type="GO" id="GO:0003700">
    <property type="term" value="F:DNA-binding transcription factor activity"/>
    <property type="evidence" value="ECO:0007669"/>
    <property type="project" value="InterPro"/>
</dbReference>
<dbReference type="PRINTS" id="PR00778">
    <property type="entry name" value="HTHARSR"/>
</dbReference>
<protein>
    <submittedName>
        <fullName evidence="5">ArsR family bacterial regulatory protein</fullName>
    </submittedName>
</protein>
<dbReference type="InterPro" id="IPR036390">
    <property type="entry name" value="WH_DNA-bd_sf"/>
</dbReference>
<dbReference type="CDD" id="cd00090">
    <property type="entry name" value="HTH_ARSR"/>
    <property type="match status" value="1"/>
</dbReference>
<evidence type="ECO:0000256" key="3">
    <source>
        <dbReference type="ARBA" id="ARBA00023163"/>
    </source>
</evidence>
<dbReference type="PANTHER" id="PTHR33154">
    <property type="entry name" value="TRANSCRIPTIONAL REGULATOR, ARSR FAMILY"/>
    <property type="match status" value="1"/>
</dbReference>
<feature type="domain" description="HTH arsR-type" evidence="4">
    <location>
        <begin position="1"/>
        <end position="90"/>
    </location>
</feature>
<dbReference type="EMBL" id="LCGF01000011">
    <property type="protein sequence ID" value="KKT11704.1"/>
    <property type="molecule type" value="Genomic_DNA"/>
</dbReference>
<dbReference type="PROSITE" id="PS50987">
    <property type="entry name" value="HTH_ARSR_2"/>
    <property type="match status" value="1"/>
</dbReference>
<gene>
    <name evidence="5" type="ORF">UV89_C0011G0026</name>
</gene>
<dbReference type="Gene3D" id="1.10.10.10">
    <property type="entry name" value="Winged helix-like DNA-binding domain superfamily/Winged helix DNA-binding domain"/>
    <property type="match status" value="1"/>
</dbReference>
<evidence type="ECO:0000256" key="1">
    <source>
        <dbReference type="ARBA" id="ARBA00023015"/>
    </source>
</evidence>
<proteinExistence type="predicted"/>
<dbReference type="InterPro" id="IPR011991">
    <property type="entry name" value="ArsR-like_HTH"/>
</dbReference>
<name>A0A0G1HLI8_UNCKA</name>
<reference evidence="5 6" key="1">
    <citation type="journal article" date="2015" name="Nature">
        <title>rRNA introns, odd ribosomes, and small enigmatic genomes across a large radiation of phyla.</title>
        <authorList>
            <person name="Brown C.T."/>
            <person name="Hug L.A."/>
            <person name="Thomas B.C."/>
            <person name="Sharon I."/>
            <person name="Castelle C.J."/>
            <person name="Singh A."/>
            <person name="Wilkins M.J."/>
            <person name="Williams K.H."/>
            <person name="Banfield J.F."/>
        </authorList>
    </citation>
    <scope>NUCLEOTIDE SEQUENCE [LARGE SCALE GENOMIC DNA]</scope>
</reference>